<dbReference type="InterPro" id="IPR002740">
    <property type="entry name" value="EVE_domain"/>
</dbReference>
<dbReference type="Pfam" id="PF01878">
    <property type="entry name" value="EVE"/>
    <property type="match status" value="1"/>
</dbReference>
<name>A0A7M2WW62_9BACT</name>
<dbReference type="PANTHER" id="PTHR14087:SF7">
    <property type="entry name" value="THYMOCYTE NUCLEAR PROTEIN 1"/>
    <property type="match status" value="1"/>
</dbReference>
<sequence>MARWLLKTEPGTYSFDDLVKDRKTVWNGVTNTTALKHIRTMAKGDEVIIYHTGDERTAVGTATITSKPYPDPEADDEKLVVVDIKAGKPLASPVTLATIKADKAFAGWDLLRIGRLSVVPVPDAMWDRLMELAE</sequence>
<dbReference type="PANTHER" id="PTHR14087">
    <property type="entry name" value="THYMOCYTE NUCLEAR PROTEIN 1"/>
    <property type="match status" value="1"/>
</dbReference>
<evidence type="ECO:0000259" key="1">
    <source>
        <dbReference type="Pfam" id="PF01878"/>
    </source>
</evidence>
<keyword evidence="3" id="KW-1185">Reference proteome</keyword>
<evidence type="ECO:0000313" key="3">
    <source>
        <dbReference type="Proteomes" id="UP000593765"/>
    </source>
</evidence>
<protein>
    <submittedName>
        <fullName evidence="2">EVE domain-containing protein</fullName>
    </submittedName>
</protein>
<dbReference type="Proteomes" id="UP000593765">
    <property type="component" value="Chromosome"/>
</dbReference>
<dbReference type="Gene3D" id="3.10.590.10">
    <property type="entry name" value="ph1033 like domains"/>
    <property type="match status" value="1"/>
</dbReference>
<organism evidence="2 3">
    <name type="scientific">Humisphaera borealis</name>
    <dbReference type="NCBI Taxonomy" id="2807512"/>
    <lineage>
        <taxon>Bacteria</taxon>
        <taxon>Pseudomonadati</taxon>
        <taxon>Planctomycetota</taxon>
        <taxon>Phycisphaerae</taxon>
        <taxon>Tepidisphaerales</taxon>
        <taxon>Tepidisphaeraceae</taxon>
        <taxon>Humisphaera</taxon>
    </lineage>
</organism>
<accession>A0A7M2WW62</accession>
<dbReference type="RefSeq" id="WP_206292493.1">
    <property type="nucleotide sequence ID" value="NZ_CP063458.1"/>
</dbReference>
<dbReference type="InterPro" id="IPR015947">
    <property type="entry name" value="PUA-like_sf"/>
</dbReference>
<dbReference type="EMBL" id="CP063458">
    <property type="protein sequence ID" value="QOV89452.1"/>
    <property type="molecule type" value="Genomic_DNA"/>
</dbReference>
<feature type="domain" description="EVE" evidence="1">
    <location>
        <begin position="3"/>
        <end position="132"/>
    </location>
</feature>
<gene>
    <name evidence="2" type="ORF">IPV69_25185</name>
</gene>
<dbReference type="AlphaFoldDB" id="A0A7M2WW62"/>
<evidence type="ECO:0000313" key="2">
    <source>
        <dbReference type="EMBL" id="QOV89452.1"/>
    </source>
</evidence>
<dbReference type="InterPro" id="IPR052181">
    <property type="entry name" value="5hmC_binding"/>
</dbReference>
<reference evidence="2 3" key="1">
    <citation type="submission" date="2020-10" db="EMBL/GenBank/DDBJ databases">
        <title>Wide distribution of Phycisphaera-like planctomycetes from WD2101 soil group in peatlands and genome analysis of the first cultivated representative.</title>
        <authorList>
            <person name="Dedysh S.N."/>
            <person name="Beletsky A.V."/>
            <person name="Ivanova A."/>
            <person name="Kulichevskaya I.S."/>
            <person name="Suzina N.E."/>
            <person name="Philippov D.A."/>
            <person name="Rakitin A.L."/>
            <person name="Mardanov A.V."/>
            <person name="Ravin N.V."/>
        </authorList>
    </citation>
    <scope>NUCLEOTIDE SEQUENCE [LARGE SCALE GENOMIC DNA]</scope>
    <source>
        <strain evidence="2 3">M1803</strain>
    </source>
</reference>
<dbReference type="KEGG" id="hbs:IPV69_25185"/>
<dbReference type="SUPFAM" id="SSF88697">
    <property type="entry name" value="PUA domain-like"/>
    <property type="match status" value="1"/>
</dbReference>
<proteinExistence type="predicted"/>